<proteinExistence type="predicted"/>
<evidence type="ECO:0000256" key="1">
    <source>
        <dbReference type="SAM" id="Coils"/>
    </source>
</evidence>
<feature type="coiled-coil region" evidence="1">
    <location>
        <begin position="11"/>
        <end position="41"/>
    </location>
</feature>
<sequence length="236" mass="27693">MSYPRQSVDPRHVQDRKLEKLQQAMLNMEQQMADQASLRRKLEQMGDLDKARTLHVLERANSRNKILQNEIDRVYGSNNSSPTPASNKMIEEIISKRTKEFQRSQATKAATIQYLAQERQRILDARSRLKERQATLRSLPSPVGKATQRIWGHKYSQYRPLYFDDYLRIYSPTFEDGYHTLFPRKRWSNSQSYLRPNFGRDHCETDSAYFDSIFSLTKTAPKGSFIFVPTKLHKAE</sequence>
<reference evidence="2 3" key="1">
    <citation type="submission" date="2019-01" db="EMBL/GenBank/DDBJ databases">
        <title>A draft genome assembly of the solar-powered sea slug Elysia chlorotica.</title>
        <authorList>
            <person name="Cai H."/>
            <person name="Li Q."/>
            <person name="Fang X."/>
            <person name="Li J."/>
            <person name="Curtis N.E."/>
            <person name="Altenburger A."/>
            <person name="Shibata T."/>
            <person name="Feng M."/>
            <person name="Maeda T."/>
            <person name="Schwartz J.A."/>
            <person name="Shigenobu S."/>
            <person name="Lundholm N."/>
            <person name="Nishiyama T."/>
            <person name="Yang H."/>
            <person name="Hasebe M."/>
            <person name="Li S."/>
            <person name="Pierce S.K."/>
            <person name="Wang J."/>
        </authorList>
    </citation>
    <scope>NUCLEOTIDE SEQUENCE [LARGE SCALE GENOMIC DNA]</scope>
    <source>
        <strain evidence="2">EC2010</strain>
        <tissue evidence="2">Whole organism of an adult</tissue>
    </source>
</reference>
<name>A0A3S1BZF3_ELYCH</name>
<dbReference type="AlphaFoldDB" id="A0A3S1BZF3"/>
<dbReference type="OrthoDB" id="6091483at2759"/>
<dbReference type="STRING" id="188477.A0A3S1BZF3"/>
<dbReference type="Proteomes" id="UP000271974">
    <property type="component" value="Unassembled WGS sequence"/>
</dbReference>
<dbReference type="EMBL" id="RQTK01000484">
    <property type="protein sequence ID" value="RUS78881.1"/>
    <property type="molecule type" value="Genomic_DNA"/>
</dbReference>
<protein>
    <submittedName>
        <fullName evidence="2">Uncharacterized protein</fullName>
    </submittedName>
</protein>
<accession>A0A3S1BZF3</accession>
<keyword evidence="1" id="KW-0175">Coiled coil</keyword>
<organism evidence="2 3">
    <name type="scientific">Elysia chlorotica</name>
    <name type="common">Eastern emerald elysia</name>
    <name type="synonym">Sea slug</name>
    <dbReference type="NCBI Taxonomy" id="188477"/>
    <lineage>
        <taxon>Eukaryota</taxon>
        <taxon>Metazoa</taxon>
        <taxon>Spiralia</taxon>
        <taxon>Lophotrochozoa</taxon>
        <taxon>Mollusca</taxon>
        <taxon>Gastropoda</taxon>
        <taxon>Heterobranchia</taxon>
        <taxon>Euthyneura</taxon>
        <taxon>Panpulmonata</taxon>
        <taxon>Sacoglossa</taxon>
        <taxon>Placobranchoidea</taxon>
        <taxon>Plakobranchidae</taxon>
        <taxon>Elysia</taxon>
    </lineage>
</organism>
<keyword evidence="3" id="KW-1185">Reference proteome</keyword>
<evidence type="ECO:0000313" key="2">
    <source>
        <dbReference type="EMBL" id="RUS78881.1"/>
    </source>
</evidence>
<evidence type="ECO:0000313" key="3">
    <source>
        <dbReference type="Proteomes" id="UP000271974"/>
    </source>
</evidence>
<comment type="caution">
    <text evidence="2">The sequence shown here is derived from an EMBL/GenBank/DDBJ whole genome shotgun (WGS) entry which is preliminary data.</text>
</comment>
<gene>
    <name evidence="2" type="ORF">EGW08_013356</name>
</gene>